<reference evidence="2 3" key="1">
    <citation type="submission" date="2018-12" db="EMBL/GenBank/DDBJ databases">
        <authorList>
            <person name="Tiukova I."/>
            <person name="Dainat J."/>
        </authorList>
    </citation>
    <scope>NUCLEOTIDE SEQUENCE [LARGE SCALE GENOMIC DNA]</scope>
</reference>
<evidence type="ECO:0000313" key="2">
    <source>
        <dbReference type="EMBL" id="VEU20540.1"/>
    </source>
</evidence>
<organism evidence="2 3">
    <name type="scientific">Brettanomyces naardenensis</name>
    <name type="common">Yeast</name>
    <dbReference type="NCBI Taxonomy" id="13370"/>
    <lineage>
        <taxon>Eukaryota</taxon>
        <taxon>Fungi</taxon>
        <taxon>Dikarya</taxon>
        <taxon>Ascomycota</taxon>
        <taxon>Saccharomycotina</taxon>
        <taxon>Pichiomycetes</taxon>
        <taxon>Pichiales</taxon>
        <taxon>Pichiaceae</taxon>
        <taxon>Brettanomyces</taxon>
    </lineage>
</organism>
<name>A0A448YHZ7_BRENA</name>
<dbReference type="Proteomes" id="UP000290900">
    <property type="component" value="Unassembled WGS sequence"/>
</dbReference>
<feature type="region of interest" description="Disordered" evidence="1">
    <location>
        <begin position="84"/>
        <end position="103"/>
    </location>
</feature>
<evidence type="ECO:0000313" key="3">
    <source>
        <dbReference type="Proteomes" id="UP000290900"/>
    </source>
</evidence>
<proteinExistence type="predicted"/>
<dbReference type="EMBL" id="CAACVR010000005">
    <property type="protein sequence ID" value="VEU20540.1"/>
    <property type="molecule type" value="Genomic_DNA"/>
</dbReference>
<keyword evidence="3" id="KW-1185">Reference proteome</keyword>
<dbReference type="AlphaFoldDB" id="A0A448YHZ7"/>
<protein>
    <submittedName>
        <fullName evidence="2">DEKNAAC101461</fullName>
    </submittedName>
</protein>
<accession>A0A448YHZ7</accession>
<evidence type="ECO:0000256" key="1">
    <source>
        <dbReference type="SAM" id="MobiDB-lite"/>
    </source>
</evidence>
<gene>
    <name evidence="2" type="ORF">BRENAR_LOCUS1275</name>
</gene>
<dbReference type="OrthoDB" id="4080273at2759"/>
<sequence>MSFYNHKLMTIAVICGVGVYTGVKFFEPLVVEQLKKDGNLRGDIPTPEFDSKGDRIIDGVRPDDVWETVKKRLEAKPEDKNEYQLSKLIEEERKDGKEGEQRK</sequence>
<dbReference type="InParanoid" id="A0A448YHZ7"/>